<dbReference type="Proteomes" id="UP001418222">
    <property type="component" value="Unassembled WGS sequence"/>
</dbReference>
<dbReference type="EMBL" id="JBBWWQ010000009">
    <property type="protein sequence ID" value="KAK8938595.1"/>
    <property type="molecule type" value="Genomic_DNA"/>
</dbReference>
<protein>
    <recommendedName>
        <fullName evidence="3">Helitron helicase-like domain-containing protein</fullName>
    </recommendedName>
</protein>
<dbReference type="PANTHER" id="PTHR45786:SF80">
    <property type="entry name" value="HELITRON HELICASE-LIKE DOMAIN-CONTAINING PROTEIN"/>
    <property type="match status" value="1"/>
</dbReference>
<proteinExistence type="predicted"/>
<evidence type="ECO:0000313" key="2">
    <source>
        <dbReference type="Proteomes" id="UP001418222"/>
    </source>
</evidence>
<reference evidence="1 2" key="1">
    <citation type="journal article" date="2022" name="Nat. Plants">
        <title>Genomes of leafy and leafless Platanthera orchids illuminate the evolution of mycoheterotrophy.</title>
        <authorList>
            <person name="Li M.H."/>
            <person name="Liu K.W."/>
            <person name="Li Z."/>
            <person name="Lu H.C."/>
            <person name="Ye Q.L."/>
            <person name="Zhang D."/>
            <person name="Wang J.Y."/>
            <person name="Li Y.F."/>
            <person name="Zhong Z.M."/>
            <person name="Liu X."/>
            <person name="Yu X."/>
            <person name="Liu D.K."/>
            <person name="Tu X.D."/>
            <person name="Liu B."/>
            <person name="Hao Y."/>
            <person name="Liao X.Y."/>
            <person name="Jiang Y.T."/>
            <person name="Sun W.H."/>
            <person name="Chen J."/>
            <person name="Chen Y.Q."/>
            <person name="Ai Y."/>
            <person name="Zhai J.W."/>
            <person name="Wu S.S."/>
            <person name="Zhou Z."/>
            <person name="Hsiao Y.Y."/>
            <person name="Wu W.L."/>
            <person name="Chen Y.Y."/>
            <person name="Lin Y.F."/>
            <person name="Hsu J.L."/>
            <person name="Li C.Y."/>
            <person name="Wang Z.W."/>
            <person name="Zhao X."/>
            <person name="Zhong W.Y."/>
            <person name="Ma X.K."/>
            <person name="Ma L."/>
            <person name="Huang J."/>
            <person name="Chen G.Z."/>
            <person name="Huang M.Z."/>
            <person name="Huang L."/>
            <person name="Peng D.H."/>
            <person name="Luo Y.B."/>
            <person name="Zou S.Q."/>
            <person name="Chen S.P."/>
            <person name="Lan S."/>
            <person name="Tsai W.C."/>
            <person name="Van de Peer Y."/>
            <person name="Liu Z.J."/>
        </authorList>
    </citation>
    <scope>NUCLEOTIDE SEQUENCE [LARGE SCALE GENOMIC DNA]</scope>
    <source>
        <strain evidence="1">Lor287</strain>
    </source>
</reference>
<evidence type="ECO:0008006" key="3">
    <source>
        <dbReference type="Google" id="ProtNLM"/>
    </source>
</evidence>
<evidence type="ECO:0000313" key="1">
    <source>
        <dbReference type="EMBL" id="KAK8938595.1"/>
    </source>
</evidence>
<sequence>MELPPATFCHRCNAKLFYKESKNLCCSNGRVVIPGIPAPPELLDLFTQQGTLGRHFRQNVRSYNHVFSFTSMGVTLDESIPSFAQGIYTFRAHGALYHRIGSLLPSPGNRPRFLQMFIYDTDCETEHRMEEGHGLDVDVLHKIKTILDIYNPFVHRFRQLSQHPQIQSCRLLIRDRPATERQYILPTASQVAAVLIGAEDFMESDDRDIVICTTAGNLLTLKEYTGYYDPMQYPLLHPHGTYGWDKCLESNQGIRISCCDYYAPLLQV</sequence>
<dbReference type="PANTHER" id="PTHR45786">
    <property type="entry name" value="DNA BINDING PROTEIN-LIKE"/>
    <property type="match status" value="1"/>
</dbReference>
<comment type="caution">
    <text evidence="1">The sequence shown here is derived from an EMBL/GenBank/DDBJ whole genome shotgun (WGS) entry which is preliminary data.</text>
</comment>
<name>A0AAP0BG63_9ASPA</name>
<organism evidence="1 2">
    <name type="scientific">Platanthera zijinensis</name>
    <dbReference type="NCBI Taxonomy" id="2320716"/>
    <lineage>
        <taxon>Eukaryota</taxon>
        <taxon>Viridiplantae</taxon>
        <taxon>Streptophyta</taxon>
        <taxon>Embryophyta</taxon>
        <taxon>Tracheophyta</taxon>
        <taxon>Spermatophyta</taxon>
        <taxon>Magnoliopsida</taxon>
        <taxon>Liliopsida</taxon>
        <taxon>Asparagales</taxon>
        <taxon>Orchidaceae</taxon>
        <taxon>Orchidoideae</taxon>
        <taxon>Orchideae</taxon>
        <taxon>Orchidinae</taxon>
        <taxon>Platanthera</taxon>
    </lineage>
</organism>
<dbReference type="AlphaFoldDB" id="A0AAP0BG63"/>
<gene>
    <name evidence="1" type="ORF">KSP39_PZI011498</name>
</gene>
<accession>A0AAP0BG63</accession>
<keyword evidence="2" id="KW-1185">Reference proteome</keyword>